<organism evidence="13 14">
    <name type="scientific">Vibrio cidicii</name>
    <dbReference type="NCBI Taxonomy" id="1763883"/>
    <lineage>
        <taxon>Bacteria</taxon>
        <taxon>Pseudomonadati</taxon>
        <taxon>Pseudomonadota</taxon>
        <taxon>Gammaproteobacteria</taxon>
        <taxon>Vibrionales</taxon>
        <taxon>Vibrionaceae</taxon>
        <taxon>Vibrio</taxon>
    </lineage>
</organism>
<protein>
    <submittedName>
        <fullName evidence="13">Chemotaxis protein</fullName>
    </submittedName>
</protein>
<evidence type="ECO:0000256" key="5">
    <source>
        <dbReference type="ARBA" id="ARBA00022692"/>
    </source>
</evidence>
<keyword evidence="5 11" id="KW-0812">Transmembrane</keyword>
<dbReference type="CDD" id="cd11386">
    <property type="entry name" value="MCP_signal"/>
    <property type="match status" value="1"/>
</dbReference>
<dbReference type="GO" id="GO:0007165">
    <property type="term" value="P:signal transduction"/>
    <property type="evidence" value="ECO:0007669"/>
    <property type="project" value="UniProtKB-KW"/>
</dbReference>
<evidence type="ECO:0000256" key="2">
    <source>
        <dbReference type="ARBA" id="ARBA00022475"/>
    </source>
</evidence>
<dbReference type="GO" id="GO:0004888">
    <property type="term" value="F:transmembrane signaling receptor activity"/>
    <property type="evidence" value="ECO:0007669"/>
    <property type="project" value="InterPro"/>
</dbReference>
<reference evidence="14" key="1">
    <citation type="submission" date="2015-12" db="EMBL/GenBank/DDBJ databases">
        <authorList>
            <person name="Shamseldin A."/>
            <person name="Moawad H."/>
            <person name="Abd El-Rahim W.M."/>
            <person name="Sadowsky M.J."/>
        </authorList>
    </citation>
    <scope>NUCLEOTIDE SEQUENCE [LARGE SCALE GENOMIC DNA]</scope>
    <source>
        <strain evidence="14">2538-88</strain>
    </source>
</reference>
<evidence type="ECO:0000256" key="7">
    <source>
        <dbReference type="ARBA" id="ARBA00023136"/>
    </source>
</evidence>
<dbReference type="EMBL" id="LOBR01000112">
    <property type="protein sequence ID" value="KYN81511.1"/>
    <property type="molecule type" value="Genomic_DNA"/>
</dbReference>
<dbReference type="GO" id="GO:0005886">
    <property type="term" value="C:plasma membrane"/>
    <property type="evidence" value="ECO:0007669"/>
    <property type="project" value="UniProtKB-SubCell"/>
</dbReference>
<dbReference type="PANTHER" id="PTHR32089:SF39">
    <property type="entry name" value="METHYL-ACCEPTING CHEMOTAXIS PROTEIN HLYB"/>
    <property type="match status" value="1"/>
</dbReference>
<evidence type="ECO:0000256" key="1">
    <source>
        <dbReference type="ARBA" id="ARBA00004651"/>
    </source>
</evidence>
<comment type="subcellular location">
    <subcellularLocation>
        <location evidence="1">Cell membrane</location>
        <topology evidence="1">Multi-pass membrane protein</topology>
    </subcellularLocation>
</comment>
<evidence type="ECO:0000256" key="11">
    <source>
        <dbReference type="SAM" id="Phobius"/>
    </source>
</evidence>
<keyword evidence="4" id="KW-0145">Chemotaxis</keyword>
<dbReference type="GO" id="GO:0006935">
    <property type="term" value="P:chemotaxis"/>
    <property type="evidence" value="ECO:0007669"/>
    <property type="project" value="UniProtKB-KW"/>
</dbReference>
<feature type="domain" description="Methyl-accepting transducer" evidence="12">
    <location>
        <begin position="314"/>
        <end position="550"/>
    </location>
</feature>
<comment type="similarity">
    <text evidence="9">Belongs to the methyl-accepting chemotaxis (MCP) protein family.</text>
</comment>
<dbReference type="PRINTS" id="PR00260">
    <property type="entry name" value="CHEMTRNSDUCR"/>
</dbReference>
<keyword evidence="7 11" id="KW-0472">Membrane</keyword>
<dbReference type="RefSeq" id="WP_061898134.1">
    <property type="nucleotide sequence ID" value="NZ_JBBMIX010000005.1"/>
</dbReference>
<sequence length="589" mass="64772">MTIKQKLYSLGVVAIVGIVALLFSTSHFVSKSEQLQQAIKLVADLEIRLLNLRRNEKDFLLRSDVKYLSTFDKNVDIFLSTEKQLAAILTSNQLPSSTQLRQDLLTYQKGFQTLVAAYQTLGLNEQQGLLGNYLQELKRAKDASSAEQVLRLMEFNQNVLQGEVKKELLSGIESSTLLSQAAQVANQHVAIGVQYNKGLLGEVRNRSHTVEEQFKTFANALNEAYNEQTQQMDLIKQSVTALVLLLLVGIIWQISRSINHQVQVLSDTIHRICETNNVGLRCQMKGNDELVEIGNYFNTLLEKIEQLIFHSQEKSTQLTSSTNSMHDELEGVIEQFHVQADHTSTMTISVQEMVSTISEISESTSVAVEGVQQAAKNAEAGRNVVVSTVKNVDQLTSILANSQTSIHSLNDHVDKIGGAVVIIQGIAEQTNLLALNAAIEAARAGEQGRGFAVVADEVRALASRTHQSTEEITKVVAAIQSQMAKVVSDIEQCNQQGQETLHASEQLDASLARIITDMSNIQANSERIASAIEEQGIVMGQVSDSIAELNTISENNMHSAQECLAEVNTVSSQAKDMDKAVAQFKTRNR</sequence>
<evidence type="ECO:0000256" key="4">
    <source>
        <dbReference type="ARBA" id="ARBA00022500"/>
    </source>
</evidence>
<dbReference type="PANTHER" id="PTHR32089">
    <property type="entry name" value="METHYL-ACCEPTING CHEMOTAXIS PROTEIN MCPB"/>
    <property type="match status" value="1"/>
</dbReference>
<dbReference type="PROSITE" id="PS50111">
    <property type="entry name" value="CHEMOTAXIS_TRANSDUC_2"/>
    <property type="match status" value="1"/>
</dbReference>
<dbReference type="SUPFAM" id="SSF58104">
    <property type="entry name" value="Methyl-accepting chemotaxis protein (MCP) signaling domain"/>
    <property type="match status" value="1"/>
</dbReference>
<evidence type="ECO:0000256" key="6">
    <source>
        <dbReference type="ARBA" id="ARBA00022989"/>
    </source>
</evidence>
<evidence type="ECO:0000313" key="13">
    <source>
        <dbReference type="EMBL" id="KYN81511.1"/>
    </source>
</evidence>
<feature type="transmembrane region" description="Helical" evidence="11">
    <location>
        <begin position="7"/>
        <end position="29"/>
    </location>
</feature>
<keyword evidence="3" id="KW-0488">Methylation</keyword>
<keyword evidence="6 11" id="KW-1133">Transmembrane helix</keyword>
<dbReference type="InterPro" id="IPR004089">
    <property type="entry name" value="MCPsignal_dom"/>
</dbReference>
<evidence type="ECO:0000313" key="14">
    <source>
        <dbReference type="Proteomes" id="UP000075346"/>
    </source>
</evidence>
<evidence type="ECO:0000256" key="3">
    <source>
        <dbReference type="ARBA" id="ARBA00022481"/>
    </source>
</evidence>
<gene>
    <name evidence="13" type="ORF">ATY37_07390</name>
</gene>
<dbReference type="Gene3D" id="1.10.287.950">
    <property type="entry name" value="Methyl-accepting chemotaxis protein"/>
    <property type="match status" value="1"/>
</dbReference>
<dbReference type="Pfam" id="PF00015">
    <property type="entry name" value="MCPsignal"/>
    <property type="match status" value="1"/>
</dbReference>
<accession>A0A151KSM9</accession>
<name>A0A151KSM9_9VIBR</name>
<comment type="caution">
    <text evidence="13">The sequence shown here is derived from an EMBL/GenBank/DDBJ whole genome shotgun (WGS) entry which is preliminary data.</text>
</comment>
<dbReference type="FunFam" id="1.10.287.950:FF:000001">
    <property type="entry name" value="Methyl-accepting chemotaxis sensory transducer"/>
    <property type="match status" value="1"/>
</dbReference>
<dbReference type="InterPro" id="IPR004090">
    <property type="entry name" value="Chemotax_Me-accpt_rcpt"/>
</dbReference>
<evidence type="ECO:0000259" key="12">
    <source>
        <dbReference type="PROSITE" id="PS50111"/>
    </source>
</evidence>
<evidence type="ECO:0000256" key="8">
    <source>
        <dbReference type="ARBA" id="ARBA00023224"/>
    </source>
</evidence>
<evidence type="ECO:0000256" key="10">
    <source>
        <dbReference type="PROSITE-ProRule" id="PRU00284"/>
    </source>
</evidence>
<dbReference type="Proteomes" id="UP000075346">
    <property type="component" value="Unassembled WGS sequence"/>
</dbReference>
<proteinExistence type="inferred from homology"/>
<dbReference type="AlphaFoldDB" id="A0A151KSM9"/>
<keyword evidence="8 10" id="KW-0807">Transducer</keyword>
<evidence type="ECO:0000256" key="9">
    <source>
        <dbReference type="ARBA" id="ARBA00029447"/>
    </source>
</evidence>
<dbReference type="SMART" id="SM00283">
    <property type="entry name" value="MA"/>
    <property type="match status" value="1"/>
</dbReference>
<keyword evidence="2" id="KW-1003">Cell membrane</keyword>